<keyword evidence="5" id="KW-1185">Reference proteome</keyword>
<keyword evidence="1" id="KW-0175">Coiled coil</keyword>
<protein>
    <recommendedName>
        <fullName evidence="3">Centrosomal protein CEP104 Zn finger domain-containing protein</fullName>
    </recommendedName>
</protein>
<dbReference type="OrthoDB" id="66599at2759"/>
<gene>
    <name evidence="4" type="ORF">KIPB_001595</name>
</gene>
<feature type="region of interest" description="Disordered" evidence="2">
    <location>
        <begin position="232"/>
        <end position="274"/>
    </location>
</feature>
<evidence type="ECO:0000313" key="4">
    <source>
        <dbReference type="EMBL" id="GIQ80751.1"/>
    </source>
</evidence>
<dbReference type="Proteomes" id="UP000265618">
    <property type="component" value="Unassembled WGS sequence"/>
</dbReference>
<organism evidence="4 5">
    <name type="scientific">Kipferlia bialata</name>
    <dbReference type="NCBI Taxonomy" id="797122"/>
    <lineage>
        <taxon>Eukaryota</taxon>
        <taxon>Metamonada</taxon>
        <taxon>Carpediemonas-like organisms</taxon>
        <taxon>Kipferlia</taxon>
    </lineage>
</organism>
<dbReference type="PANTHER" id="PTHR13371">
    <property type="entry name" value="GLYCINE-, GLUTAMATE-, THIENYLCYCLOHEXYLPIPERIDINE-BINDING PROTEIN"/>
    <property type="match status" value="1"/>
</dbReference>
<evidence type="ECO:0000256" key="2">
    <source>
        <dbReference type="SAM" id="MobiDB-lite"/>
    </source>
</evidence>
<feature type="coiled-coil region" evidence="1">
    <location>
        <begin position="24"/>
        <end position="51"/>
    </location>
</feature>
<dbReference type="AlphaFoldDB" id="A0A9K3CQJ8"/>
<reference evidence="4 5" key="1">
    <citation type="journal article" date="2018" name="PLoS ONE">
        <title>The draft genome of Kipferlia bialata reveals reductive genome evolution in fornicate parasites.</title>
        <authorList>
            <person name="Tanifuji G."/>
            <person name="Takabayashi S."/>
            <person name="Kume K."/>
            <person name="Takagi M."/>
            <person name="Nakayama T."/>
            <person name="Kamikawa R."/>
            <person name="Inagaki Y."/>
            <person name="Hashimoto T."/>
        </authorList>
    </citation>
    <scope>NUCLEOTIDE SEQUENCE [LARGE SCALE GENOMIC DNA]</scope>
    <source>
        <strain evidence="4">NY0173</strain>
    </source>
</reference>
<evidence type="ECO:0000256" key="1">
    <source>
        <dbReference type="SAM" id="Coils"/>
    </source>
</evidence>
<name>A0A9K3CQJ8_9EUKA</name>
<sequence length="418" mass="45563">MIVTLNIKKTEAAENEEYLKADIYKAAVTNLRALTDTLEELEIRKRKAAQAEMYRAAHDMNLEIKEIQTILDMDDETLLHTLAPEMATVMPPKPKPVVQPVAPAMPAPQANEVASLPMSPGQGGAGYAPLPQDPGSVGGPGPSMVTPAPPKVVPPPPIVSDGGLNPFGQPITQEEMQMGDSRPIKPTGMAAFALSEEDKLQIAEEHRLRAEQKKRELKELARQRRAALKAAQGGGPLGVLPPTPQPAVPSMTQPPRQMVAKPQPAHPEARPEPDVMNDGEEEGGFPVGMCHFCLYQSKDESDLRRHLLVDCPCLCCCPACERVVETPCLPEHMVAECAANQDPNTPVHFDLCPKCRQMIPDILVQDHVSNCTVVLTDIQVMCPLCNELLKDGEDALTHYTEGRGCRANPRTNPELLQR</sequence>
<dbReference type="PANTHER" id="PTHR13371:SF0">
    <property type="entry name" value="CENTROSOMAL PROTEIN OF 104 KDA"/>
    <property type="match status" value="1"/>
</dbReference>
<evidence type="ECO:0000259" key="3">
    <source>
        <dbReference type="Pfam" id="PF21039"/>
    </source>
</evidence>
<accession>A0A9K3CQJ8</accession>
<feature type="region of interest" description="Disordered" evidence="2">
    <location>
        <begin position="119"/>
        <end position="139"/>
    </location>
</feature>
<dbReference type="InterPro" id="IPR048738">
    <property type="entry name" value="CEP104_Znf"/>
</dbReference>
<dbReference type="EMBL" id="BDIP01000234">
    <property type="protein sequence ID" value="GIQ80751.1"/>
    <property type="molecule type" value="Genomic_DNA"/>
</dbReference>
<evidence type="ECO:0000313" key="5">
    <source>
        <dbReference type="Proteomes" id="UP000265618"/>
    </source>
</evidence>
<feature type="coiled-coil region" evidence="1">
    <location>
        <begin position="200"/>
        <end position="230"/>
    </location>
</feature>
<comment type="caution">
    <text evidence="4">The sequence shown here is derived from an EMBL/GenBank/DDBJ whole genome shotgun (WGS) entry which is preliminary data.</text>
</comment>
<dbReference type="GO" id="GO:0005929">
    <property type="term" value="C:cilium"/>
    <property type="evidence" value="ECO:0007669"/>
    <property type="project" value="TreeGrafter"/>
</dbReference>
<proteinExistence type="predicted"/>
<dbReference type="InterPro" id="IPR052607">
    <property type="entry name" value="CEP104-like"/>
</dbReference>
<feature type="domain" description="Centrosomal protein CEP104 Zn finger" evidence="3">
    <location>
        <begin position="289"/>
        <end position="395"/>
    </location>
</feature>
<dbReference type="Pfam" id="PF21039">
    <property type="entry name" value="CEP104_ZnF"/>
    <property type="match status" value="1"/>
</dbReference>